<name>A0A4S8M207_DENBC</name>
<feature type="region of interest" description="Disordered" evidence="1">
    <location>
        <begin position="379"/>
        <end position="408"/>
    </location>
</feature>
<organism evidence="2 3">
    <name type="scientific">Dendrothele bispora (strain CBS 962.96)</name>
    <dbReference type="NCBI Taxonomy" id="1314807"/>
    <lineage>
        <taxon>Eukaryota</taxon>
        <taxon>Fungi</taxon>
        <taxon>Dikarya</taxon>
        <taxon>Basidiomycota</taxon>
        <taxon>Agaricomycotina</taxon>
        <taxon>Agaricomycetes</taxon>
        <taxon>Agaricomycetidae</taxon>
        <taxon>Agaricales</taxon>
        <taxon>Agaricales incertae sedis</taxon>
        <taxon>Dendrothele</taxon>
    </lineage>
</organism>
<protein>
    <submittedName>
        <fullName evidence="2">Uncharacterized protein</fullName>
    </submittedName>
</protein>
<dbReference type="AlphaFoldDB" id="A0A4S8M207"/>
<evidence type="ECO:0000313" key="3">
    <source>
        <dbReference type="Proteomes" id="UP000297245"/>
    </source>
</evidence>
<dbReference type="EMBL" id="ML179184">
    <property type="protein sequence ID" value="THU96117.1"/>
    <property type="molecule type" value="Genomic_DNA"/>
</dbReference>
<sequence length="426" mass="49348">MAKTGKLFTPPEGRKRYKAGDRAILCQSAPIPFWEIPPYLLKHPAIPGFHAPWLWCGWYGAKFLLKIVQEHFPDEVIYHSWGSPDQMGTIFKIPRLIIKKFDIPEMHHSRILITDVATPDGHVDVGFAIGSNYQGVLPHTDGDFLDKITQDIFGKEPEWMLDNRLWCWTPQALFSPSPHTAQSADWYQSCSYLTRGCYNPGRALMNKNRRRKLFTPPEGRTRYKPGDRAILCQSAPIPFWEIPPYLLKHPAMPGFHAPWLWCGWYGKKSLFKIFQEHFPTEVIYNFWEEPDELASLLKLPRLLMKKFNIPEMHRSRILLTDVAIPNGWVDTGFAIGSNYQGVLPHTSGELLDKITQEFFGGKEAEWILDNRLWRWTPQKRAKSSDSDSEELDYYEPPSNPQEPLSEEYIDRLFVQTKDRGVDDQSS</sequence>
<keyword evidence="3" id="KW-1185">Reference proteome</keyword>
<reference evidence="2 3" key="1">
    <citation type="journal article" date="2019" name="Nat. Ecol. Evol.">
        <title>Megaphylogeny resolves global patterns of mushroom evolution.</title>
        <authorList>
            <person name="Varga T."/>
            <person name="Krizsan K."/>
            <person name="Foldi C."/>
            <person name="Dima B."/>
            <person name="Sanchez-Garcia M."/>
            <person name="Sanchez-Ramirez S."/>
            <person name="Szollosi G.J."/>
            <person name="Szarkandi J.G."/>
            <person name="Papp V."/>
            <person name="Albert L."/>
            <person name="Andreopoulos W."/>
            <person name="Angelini C."/>
            <person name="Antonin V."/>
            <person name="Barry K.W."/>
            <person name="Bougher N.L."/>
            <person name="Buchanan P."/>
            <person name="Buyck B."/>
            <person name="Bense V."/>
            <person name="Catcheside P."/>
            <person name="Chovatia M."/>
            <person name="Cooper J."/>
            <person name="Damon W."/>
            <person name="Desjardin D."/>
            <person name="Finy P."/>
            <person name="Geml J."/>
            <person name="Haridas S."/>
            <person name="Hughes K."/>
            <person name="Justo A."/>
            <person name="Karasinski D."/>
            <person name="Kautmanova I."/>
            <person name="Kiss B."/>
            <person name="Kocsube S."/>
            <person name="Kotiranta H."/>
            <person name="LaButti K.M."/>
            <person name="Lechner B.E."/>
            <person name="Liimatainen K."/>
            <person name="Lipzen A."/>
            <person name="Lukacs Z."/>
            <person name="Mihaltcheva S."/>
            <person name="Morgado L.N."/>
            <person name="Niskanen T."/>
            <person name="Noordeloos M.E."/>
            <person name="Ohm R.A."/>
            <person name="Ortiz-Santana B."/>
            <person name="Ovrebo C."/>
            <person name="Racz N."/>
            <person name="Riley R."/>
            <person name="Savchenko A."/>
            <person name="Shiryaev A."/>
            <person name="Soop K."/>
            <person name="Spirin V."/>
            <person name="Szebenyi C."/>
            <person name="Tomsovsky M."/>
            <person name="Tulloss R.E."/>
            <person name="Uehling J."/>
            <person name="Grigoriev I.V."/>
            <person name="Vagvolgyi C."/>
            <person name="Papp T."/>
            <person name="Martin F.M."/>
            <person name="Miettinen O."/>
            <person name="Hibbett D.S."/>
            <person name="Nagy L.G."/>
        </authorList>
    </citation>
    <scope>NUCLEOTIDE SEQUENCE [LARGE SCALE GENOMIC DNA]</scope>
    <source>
        <strain evidence="2 3">CBS 962.96</strain>
    </source>
</reference>
<evidence type="ECO:0000313" key="2">
    <source>
        <dbReference type="EMBL" id="THU96117.1"/>
    </source>
</evidence>
<dbReference type="Proteomes" id="UP000297245">
    <property type="component" value="Unassembled WGS sequence"/>
</dbReference>
<proteinExistence type="predicted"/>
<gene>
    <name evidence="2" type="ORF">K435DRAFT_839202</name>
</gene>
<evidence type="ECO:0000256" key="1">
    <source>
        <dbReference type="SAM" id="MobiDB-lite"/>
    </source>
</evidence>
<accession>A0A4S8M207</accession>